<evidence type="ECO:0000313" key="2">
    <source>
        <dbReference type="EMBL" id="EZF78094.1"/>
    </source>
</evidence>
<accession>A0A022Y5M3</accession>
<dbReference type="HOGENOM" id="CLU_1908202_0_0_1"/>
<reference evidence="2 3" key="1">
    <citation type="submission" date="2014-02" db="EMBL/GenBank/DDBJ databases">
        <title>The Genome Sequence of Trichophyton rubrum (morphotype soudanense) CBS 452.61.</title>
        <authorList>
            <consortium name="The Broad Institute Genomics Platform"/>
            <person name="Cuomo C.A."/>
            <person name="White T.C."/>
            <person name="Graser Y."/>
            <person name="Martinez-Rossi N."/>
            <person name="Heitman J."/>
            <person name="Young S.K."/>
            <person name="Zeng Q."/>
            <person name="Gargeya S."/>
            <person name="Abouelleil A."/>
            <person name="Alvarado L."/>
            <person name="Chapman S.B."/>
            <person name="Gainer-Dewar J."/>
            <person name="Goldberg J."/>
            <person name="Griggs A."/>
            <person name="Gujja S."/>
            <person name="Hansen M."/>
            <person name="Howarth C."/>
            <person name="Imamovic A."/>
            <person name="Larimer J."/>
            <person name="Martinez D."/>
            <person name="Murphy C."/>
            <person name="Pearson M.D."/>
            <person name="Persinoti G."/>
            <person name="Poon T."/>
            <person name="Priest M."/>
            <person name="Roberts A.D."/>
            <person name="Saif S."/>
            <person name="Shea T.D."/>
            <person name="Sykes S.N."/>
            <person name="Wortman J."/>
            <person name="Nusbaum C."/>
            <person name="Birren B."/>
        </authorList>
    </citation>
    <scope>NUCLEOTIDE SEQUENCE [LARGE SCALE GENOMIC DNA]</scope>
    <source>
        <strain evidence="2 3">CBS 452.61</strain>
    </source>
</reference>
<keyword evidence="3" id="KW-1185">Reference proteome</keyword>
<name>A0A022Y5M3_TRISD</name>
<sequence>MSIFGVLSSAPVPVEVKSTSQEDPRVKTKKESSPDLQPSRAYGLPSTSTAWASQQQQQQQQYRADVVQQEEPEVRSNERYEDGQKEALSPGKKEKQSQARKKKLKQQQQQQQKQKQKKKKKKKKLRGDPRGEI</sequence>
<dbReference type="EMBL" id="KK208732">
    <property type="protein sequence ID" value="EZF78094.1"/>
    <property type="molecule type" value="Genomic_DNA"/>
</dbReference>
<evidence type="ECO:0000256" key="1">
    <source>
        <dbReference type="SAM" id="MobiDB-lite"/>
    </source>
</evidence>
<evidence type="ECO:0000313" key="3">
    <source>
        <dbReference type="Proteomes" id="UP000023623"/>
    </source>
</evidence>
<protein>
    <submittedName>
        <fullName evidence="2">Uncharacterized protein</fullName>
    </submittedName>
</protein>
<organism evidence="2 3">
    <name type="scientific">Trichophyton soudanense CBS 452.61</name>
    <dbReference type="NCBI Taxonomy" id="1215331"/>
    <lineage>
        <taxon>Eukaryota</taxon>
        <taxon>Fungi</taxon>
        <taxon>Dikarya</taxon>
        <taxon>Ascomycota</taxon>
        <taxon>Pezizomycotina</taxon>
        <taxon>Eurotiomycetes</taxon>
        <taxon>Eurotiomycetidae</taxon>
        <taxon>Onygenales</taxon>
        <taxon>Arthrodermataceae</taxon>
        <taxon>Trichophyton</taxon>
    </lineage>
</organism>
<dbReference type="Proteomes" id="UP000023623">
    <property type="component" value="Unassembled WGS sequence"/>
</dbReference>
<proteinExistence type="predicted"/>
<feature type="compositionally biased region" description="Basic and acidic residues" evidence="1">
    <location>
        <begin position="72"/>
        <end position="97"/>
    </location>
</feature>
<feature type="region of interest" description="Disordered" evidence="1">
    <location>
        <begin position="1"/>
        <end position="133"/>
    </location>
</feature>
<gene>
    <name evidence="2" type="ORF">H105_00727</name>
</gene>
<feature type="compositionally biased region" description="Basic residues" evidence="1">
    <location>
        <begin position="114"/>
        <end position="125"/>
    </location>
</feature>
<dbReference type="AlphaFoldDB" id="A0A022Y5M3"/>
<feature type="compositionally biased region" description="Basic and acidic residues" evidence="1">
    <location>
        <begin position="20"/>
        <end position="33"/>
    </location>
</feature>